<proteinExistence type="predicted"/>
<dbReference type="Proteomes" id="UP000053593">
    <property type="component" value="Unassembled WGS sequence"/>
</dbReference>
<organism evidence="1 2">
    <name type="scientific">Collybiopsis luxurians FD-317 M1</name>
    <dbReference type="NCBI Taxonomy" id="944289"/>
    <lineage>
        <taxon>Eukaryota</taxon>
        <taxon>Fungi</taxon>
        <taxon>Dikarya</taxon>
        <taxon>Basidiomycota</taxon>
        <taxon>Agaricomycotina</taxon>
        <taxon>Agaricomycetes</taxon>
        <taxon>Agaricomycetidae</taxon>
        <taxon>Agaricales</taxon>
        <taxon>Marasmiineae</taxon>
        <taxon>Omphalotaceae</taxon>
        <taxon>Collybiopsis</taxon>
        <taxon>Collybiopsis luxurians</taxon>
    </lineage>
</organism>
<dbReference type="EMBL" id="KN834790">
    <property type="protein sequence ID" value="KIK57495.1"/>
    <property type="molecule type" value="Genomic_DNA"/>
</dbReference>
<protein>
    <submittedName>
        <fullName evidence="1">Uncharacterized protein</fullName>
    </submittedName>
</protein>
<evidence type="ECO:0000313" key="2">
    <source>
        <dbReference type="Proteomes" id="UP000053593"/>
    </source>
</evidence>
<name>A0A0D0B2X2_9AGAR</name>
<reference evidence="1 2" key="1">
    <citation type="submission" date="2014-04" db="EMBL/GenBank/DDBJ databases">
        <title>Evolutionary Origins and Diversification of the Mycorrhizal Mutualists.</title>
        <authorList>
            <consortium name="DOE Joint Genome Institute"/>
            <consortium name="Mycorrhizal Genomics Consortium"/>
            <person name="Kohler A."/>
            <person name="Kuo A."/>
            <person name="Nagy L.G."/>
            <person name="Floudas D."/>
            <person name="Copeland A."/>
            <person name="Barry K.W."/>
            <person name="Cichocki N."/>
            <person name="Veneault-Fourrey C."/>
            <person name="LaButti K."/>
            <person name="Lindquist E.A."/>
            <person name="Lipzen A."/>
            <person name="Lundell T."/>
            <person name="Morin E."/>
            <person name="Murat C."/>
            <person name="Riley R."/>
            <person name="Ohm R."/>
            <person name="Sun H."/>
            <person name="Tunlid A."/>
            <person name="Henrissat B."/>
            <person name="Grigoriev I.V."/>
            <person name="Hibbett D.S."/>
            <person name="Martin F."/>
        </authorList>
    </citation>
    <scope>NUCLEOTIDE SEQUENCE [LARGE SCALE GENOMIC DNA]</scope>
    <source>
        <strain evidence="1 2">FD-317 M1</strain>
    </source>
</reference>
<gene>
    <name evidence="1" type="ORF">GYMLUDRAFT_246841</name>
</gene>
<dbReference type="HOGENOM" id="CLU_1885998_0_0_1"/>
<sequence length="135" mass="15489">MIGQSAICAFTLRSRPQRALHEFTVIQLTDRRHLFPRNRICCETAFYATEASIHDVATALPAAYRQDLQNDIVHANMKSWDKGLKGAIVVLLTCEELNITHSLLICFDSDVWEWLDEEEGWKRDLINSLNEGLLM</sequence>
<keyword evidence="2" id="KW-1185">Reference proteome</keyword>
<dbReference type="AlphaFoldDB" id="A0A0D0B2X2"/>
<accession>A0A0D0B2X2</accession>
<evidence type="ECO:0000313" key="1">
    <source>
        <dbReference type="EMBL" id="KIK57495.1"/>
    </source>
</evidence>